<evidence type="ECO:0000259" key="12">
    <source>
        <dbReference type="Pfam" id="PF09298"/>
    </source>
</evidence>
<evidence type="ECO:0000256" key="1">
    <source>
        <dbReference type="ARBA" id="ARBA00001913"/>
    </source>
</evidence>
<dbReference type="InterPro" id="IPR036663">
    <property type="entry name" value="Fumarylacetoacetase_C_sf"/>
</dbReference>
<gene>
    <name evidence="13" type="primary">fahA</name>
    <name evidence="13" type="ORF">P4R38_05760</name>
</gene>
<comment type="pathway">
    <text evidence="3">Amino-acid degradation; L-phenylalanine degradation; acetoacetate and fumarate from L-phenylalanine: step 6/6.</text>
</comment>
<dbReference type="PANTHER" id="PTHR43069:SF2">
    <property type="entry name" value="FUMARYLACETOACETASE"/>
    <property type="match status" value="1"/>
</dbReference>
<comment type="cofactor">
    <cofactor evidence="1">
        <name>Ca(2+)</name>
        <dbReference type="ChEBI" id="CHEBI:29108"/>
    </cofactor>
</comment>
<dbReference type="SUPFAM" id="SSF56529">
    <property type="entry name" value="FAH"/>
    <property type="match status" value="1"/>
</dbReference>
<dbReference type="EC" id="3.7.1.2" evidence="4"/>
<accession>A0ABT6C466</accession>
<evidence type="ECO:0000256" key="10">
    <source>
        <dbReference type="ARBA" id="ARBA00023232"/>
    </source>
</evidence>
<dbReference type="InterPro" id="IPR011234">
    <property type="entry name" value="Fumarylacetoacetase-like_C"/>
</dbReference>
<keyword evidence="5" id="KW-0479">Metal-binding</keyword>
<dbReference type="NCBIfam" id="TIGR01266">
    <property type="entry name" value="fum_ac_acetase"/>
    <property type="match status" value="1"/>
</dbReference>
<evidence type="ECO:0000313" key="13">
    <source>
        <dbReference type="EMBL" id="MDF8263746.1"/>
    </source>
</evidence>
<comment type="caution">
    <text evidence="13">The sequence shown here is derived from an EMBL/GenBank/DDBJ whole genome shotgun (WGS) entry which is preliminary data.</text>
</comment>
<dbReference type="InterPro" id="IPR015377">
    <property type="entry name" value="Fumarylacetoacetase_N"/>
</dbReference>
<feature type="domain" description="Fumarylacetoacetase N-terminal" evidence="12">
    <location>
        <begin position="20"/>
        <end position="112"/>
    </location>
</feature>
<evidence type="ECO:0000256" key="2">
    <source>
        <dbReference type="ARBA" id="ARBA00001946"/>
    </source>
</evidence>
<dbReference type="GO" id="GO:0004334">
    <property type="term" value="F:fumarylacetoacetase activity"/>
    <property type="evidence" value="ECO:0007669"/>
    <property type="project" value="UniProtKB-EC"/>
</dbReference>
<evidence type="ECO:0000256" key="8">
    <source>
        <dbReference type="ARBA" id="ARBA00022842"/>
    </source>
</evidence>
<dbReference type="Gene3D" id="2.30.30.230">
    <property type="entry name" value="Fumarylacetoacetase, N-terminal domain"/>
    <property type="match status" value="1"/>
</dbReference>
<dbReference type="Gene3D" id="3.90.850.10">
    <property type="entry name" value="Fumarylacetoacetase-like, C-terminal domain"/>
    <property type="match status" value="1"/>
</dbReference>
<evidence type="ECO:0000313" key="14">
    <source>
        <dbReference type="Proteomes" id="UP001528912"/>
    </source>
</evidence>
<dbReference type="InterPro" id="IPR036462">
    <property type="entry name" value="Fumarylacetoacetase_N_sf"/>
</dbReference>
<keyword evidence="8" id="KW-0460">Magnesium</keyword>
<evidence type="ECO:0000256" key="3">
    <source>
        <dbReference type="ARBA" id="ARBA00004782"/>
    </source>
</evidence>
<dbReference type="Pfam" id="PF09298">
    <property type="entry name" value="FAA_hydrolase_N"/>
    <property type="match status" value="1"/>
</dbReference>
<evidence type="ECO:0000256" key="6">
    <source>
        <dbReference type="ARBA" id="ARBA00022801"/>
    </source>
</evidence>
<proteinExistence type="predicted"/>
<comment type="cofactor">
    <cofactor evidence="2">
        <name>Mg(2+)</name>
        <dbReference type="ChEBI" id="CHEBI:18420"/>
    </cofactor>
</comment>
<evidence type="ECO:0000256" key="4">
    <source>
        <dbReference type="ARBA" id="ARBA00012094"/>
    </source>
</evidence>
<reference evidence="13 14" key="1">
    <citation type="submission" date="2023-03" db="EMBL/GenBank/DDBJ databases">
        <title>YIM 133296 draft genome.</title>
        <authorList>
            <person name="Xiong L."/>
        </authorList>
    </citation>
    <scope>NUCLEOTIDE SEQUENCE [LARGE SCALE GENOMIC DNA]</scope>
    <source>
        <strain evidence="13 14">YIM 133296</strain>
    </source>
</reference>
<dbReference type="RefSeq" id="WP_277191409.1">
    <property type="nucleotide sequence ID" value="NZ_JAROAV010000021.1"/>
</dbReference>
<dbReference type="InterPro" id="IPR005959">
    <property type="entry name" value="Fumarylacetoacetase"/>
</dbReference>
<dbReference type="PANTHER" id="PTHR43069">
    <property type="entry name" value="FUMARYLACETOACETASE"/>
    <property type="match status" value="1"/>
</dbReference>
<keyword evidence="6 13" id="KW-0378">Hydrolase</keyword>
<protein>
    <recommendedName>
        <fullName evidence="4">fumarylacetoacetase</fullName>
        <ecNumber evidence="4">3.7.1.2</ecNumber>
    </recommendedName>
</protein>
<evidence type="ECO:0000256" key="9">
    <source>
        <dbReference type="ARBA" id="ARBA00022878"/>
    </source>
</evidence>
<name>A0ABT6C466_9MICO</name>
<sequence length="405" mass="43279">MTVAADWLQLPSDHLFGVSNLPYGVFSPRDGEARVGCRVGDRVLDLGAAAEAAGMESALVWQTGTLNAFLAEGRSAWAAGRAWIVEMLTNDTRRGCVEPFLYDLDAVTLHLPFEVADYVDFYASEQHATNVGSIFRPDGDALTPNWKHLPIGYHGRAGTVVVSGTDIVRPTGQRKGPQDPAPVFGPSVRLDIEAELGFVVGDSTQVGTRVGVDQAEDHLFGMTLFNDWSARDIQAWEYVPLGPFLGKSFASSVGAWVVPMEALAAARVDLPGQDPQPLDYLRGSALFGLDISLEVAINGTVVSHPPYLDMYWSPTQMLAHLTVNGASLRPGDLFASGTISGHDKGERGSLLELTWAGQEPITLKDGTTRAFLEDGDTVTITGTAPGPHGTRIGLGEVTGTILPAR</sequence>
<evidence type="ECO:0000256" key="7">
    <source>
        <dbReference type="ARBA" id="ARBA00022837"/>
    </source>
</evidence>
<feature type="domain" description="Fumarylacetoacetase-like C-terminal" evidence="11">
    <location>
        <begin position="119"/>
        <end position="397"/>
    </location>
</feature>
<organism evidence="13 14">
    <name type="scientific">Luteipulveratus flavus</name>
    <dbReference type="NCBI Taxonomy" id="3031728"/>
    <lineage>
        <taxon>Bacteria</taxon>
        <taxon>Bacillati</taxon>
        <taxon>Actinomycetota</taxon>
        <taxon>Actinomycetes</taxon>
        <taxon>Micrococcales</taxon>
        <taxon>Dermacoccaceae</taxon>
        <taxon>Luteipulveratus</taxon>
    </lineage>
</organism>
<keyword evidence="14" id="KW-1185">Reference proteome</keyword>
<keyword evidence="10" id="KW-0585">Phenylalanine catabolism</keyword>
<keyword evidence="7" id="KW-0106">Calcium</keyword>
<keyword evidence="9" id="KW-0828">Tyrosine catabolism</keyword>
<dbReference type="SUPFAM" id="SSF63433">
    <property type="entry name" value="Fumarylacetoacetate hydrolase, FAH, N-terminal domain"/>
    <property type="match status" value="1"/>
</dbReference>
<evidence type="ECO:0000259" key="11">
    <source>
        <dbReference type="Pfam" id="PF01557"/>
    </source>
</evidence>
<dbReference type="Pfam" id="PF01557">
    <property type="entry name" value="FAA_hydrolase"/>
    <property type="match status" value="1"/>
</dbReference>
<dbReference type="Proteomes" id="UP001528912">
    <property type="component" value="Unassembled WGS sequence"/>
</dbReference>
<evidence type="ECO:0000256" key="5">
    <source>
        <dbReference type="ARBA" id="ARBA00022723"/>
    </source>
</evidence>
<dbReference type="EMBL" id="JAROAV010000021">
    <property type="protein sequence ID" value="MDF8263746.1"/>
    <property type="molecule type" value="Genomic_DNA"/>
</dbReference>